<protein>
    <submittedName>
        <fullName evidence="2">Transcriptional regulator, XRE family</fullName>
    </submittedName>
</protein>
<reference evidence="2 3" key="1">
    <citation type="journal article" date="2011" name="Stand. Genomic Sci.">
        <title>Complete genome sequence of Thermomonospora curvata type strain (B9).</title>
        <authorList>
            <person name="Chertkov O."/>
            <person name="Sikorski J."/>
            <person name="Nolan M."/>
            <person name="Lapidus A."/>
            <person name="Lucas S."/>
            <person name="Del Rio T.G."/>
            <person name="Tice H."/>
            <person name="Cheng J.F."/>
            <person name="Goodwin L."/>
            <person name="Pitluck S."/>
            <person name="Liolios K."/>
            <person name="Ivanova N."/>
            <person name="Mavromatis K."/>
            <person name="Mikhailova N."/>
            <person name="Ovchinnikova G."/>
            <person name="Pati A."/>
            <person name="Chen A."/>
            <person name="Palaniappan K."/>
            <person name="Djao O.D."/>
            <person name="Land M."/>
            <person name="Hauser L."/>
            <person name="Chang Y.J."/>
            <person name="Jeffries C.D."/>
            <person name="Brettin T."/>
            <person name="Han C."/>
            <person name="Detter J.C."/>
            <person name="Rohde M."/>
            <person name="Goker M."/>
            <person name="Woyke T."/>
            <person name="Bristow J."/>
            <person name="Eisen J.A."/>
            <person name="Markowitz V."/>
            <person name="Hugenholtz P."/>
            <person name="Klenk H.P."/>
            <person name="Kyrpides N.C."/>
        </authorList>
    </citation>
    <scope>NUCLEOTIDE SEQUENCE [LARGE SCALE GENOMIC DNA]</scope>
    <source>
        <strain evidence="3">ATCC 19995 / DSM 43183 / JCM 3096 / KCTC 9072 / NBRC 15933 / NCIMB 10081 / Henssen B9</strain>
    </source>
</reference>
<dbReference type="CDD" id="cd00093">
    <property type="entry name" value="HTH_XRE"/>
    <property type="match status" value="1"/>
</dbReference>
<gene>
    <name evidence="2" type="ordered locus">Tcur_3781</name>
</gene>
<dbReference type="GO" id="GO:0003677">
    <property type="term" value="F:DNA binding"/>
    <property type="evidence" value="ECO:0007669"/>
    <property type="project" value="InterPro"/>
</dbReference>
<dbReference type="AlphaFoldDB" id="D1AD04"/>
<dbReference type="InterPro" id="IPR043917">
    <property type="entry name" value="DUF5753"/>
</dbReference>
<evidence type="ECO:0000313" key="3">
    <source>
        <dbReference type="Proteomes" id="UP000001918"/>
    </source>
</evidence>
<feature type="domain" description="HTH cro/C1-type" evidence="1">
    <location>
        <begin position="30"/>
        <end position="82"/>
    </location>
</feature>
<dbReference type="PROSITE" id="PS50943">
    <property type="entry name" value="HTH_CROC1"/>
    <property type="match status" value="1"/>
</dbReference>
<dbReference type="EMBL" id="CP001738">
    <property type="protein sequence ID" value="ACY99313.1"/>
    <property type="molecule type" value="Genomic_DNA"/>
</dbReference>
<sequence length="279" mass="30880">MAKTKGVNVGRPPNPIDPNSSLAARFGWKIRTLREQRGWSLEELGNKVACSASYLSRLERGVKSPDEAVARQLDAALGTTYFSEHWQLVLRERLSQPGRAQTEHEFEAAVIRACMPNLIFGLLQTEEYARAIVMSGPFRNNVDVMVAERMRRQEVLTREHPPRLVVVLDEVALRRVVGGVDVHRAQLERLEAEMNKPHVTLQVVPADAGEYPGLVGGFEILSFTGKAPLAYVEGPGGTGHMVDSPSHLAALDETFDLSRAVALPTKATAQMIRQIREEL</sequence>
<evidence type="ECO:0000259" key="1">
    <source>
        <dbReference type="PROSITE" id="PS50943"/>
    </source>
</evidence>
<dbReference type="eggNOG" id="COG1813">
    <property type="taxonomic scope" value="Bacteria"/>
</dbReference>
<dbReference type="Pfam" id="PF19054">
    <property type="entry name" value="DUF5753"/>
    <property type="match status" value="1"/>
</dbReference>
<name>D1AD04_THECD</name>
<proteinExistence type="predicted"/>
<dbReference type="SUPFAM" id="SSF47413">
    <property type="entry name" value="lambda repressor-like DNA-binding domains"/>
    <property type="match status" value="1"/>
</dbReference>
<keyword evidence="3" id="KW-1185">Reference proteome</keyword>
<dbReference type="KEGG" id="tcu:Tcur_3781"/>
<dbReference type="HOGENOM" id="CLU_055817_1_0_11"/>
<dbReference type="InterPro" id="IPR010982">
    <property type="entry name" value="Lambda_DNA-bd_dom_sf"/>
</dbReference>
<dbReference type="Gene3D" id="1.10.260.40">
    <property type="entry name" value="lambda repressor-like DNA-binding domains"/>
    <property type="match status" value="1"/>
</dbReference>
<dbReference type="Pfam" id="PF13560">
    <property type="entry name" value="HTH_31"/>
    <property type="match status" value="1"/>
</dbReference>
<dbReference type="SMART" id="SM00530">
    <property type="entry name" value="HTH_XRE"/>
    <property type="match status" value="1"/>
</dbReference>
<dbReference type="Proteomes" id="UP000001918">
    <property type="component" value="Chromosome"/>
</dbReference>
<dbReference type="OrthoDB" id="3466567at2"/>
<organism evidence="2 3">
    <name type="scientific">Thermomonospora curvata (strain ATCC 19995 / DSM 43183 / JCM 3096 / KCTC 9072 / NBRC 15933 / NCIMB 10081 / Henssen B9)</name>
    <dbReference type="NCBI Taxonomy" id="471852"/>
    <lineage>
        <taxon>Bacteria</taxon>
        <taxon>Bacillati</taxon>
        <taxon>Actinomycetota</taxon>
        <taxon>Actinomycetes</taxon>
        <taxon>Streptosporangiales</taxon>
        <taxon>Thermomonosporaceae</taxon>
        <taxon>Thermomonospora</taxon>
    </lineage>
</organism>
<accession>D1AD04</accession>
<dbReference type="InterPro" id="IPR001387">
    <property type="entry name" value="Cro/C1-type_HTH"/>
</dbReference>
<dbReference type="STRING" id="471852.Tcur_3781"/>
<evidence type="ECO:0000313" key="2">
    <source>
        <dbReference type="EMBL" id="ACY99313.1"/>
    </source>
</evidence>